<dbReference type="EMBL" id="JAATJM010000001">
    <property type="protein sequence ID" value="NJC40635.1"/>
    <property type="molecule type" value="Genomic_DNA"/>
</dbReference>
<name>A0A7X5YIK7_9CAUL</name>
<feature type="signal peptide" evidence="1">
    <location>
        <begin position="1"/>
        <end position="20"/>
    </location>
</feature>
<organism evidence="3 4">
    <name type="scientific">Brevundimonas alba</name>
    <dbReference type="NCBI Taxonomy" id="74314"/>
    <lineage>
        <taxon>Bacteria</taxon>
        <taxon>Pseudomonadati</taxon>
        <taxon>Pseudomonadota</taxon>
        <taxon>Alphaproteobacteria</taxon>
        <taxon>Caulobacterales</taxon>
        <taxon>Caulobacteraceae</taxon>
        <taxon>Brevundimonas</taxon>
    </lineage>
</organism>
<keyword evidence="4" id="KW-1185">Reference proteome</keyword>
<evidence type="ECO:0000313" key="3">
    <source>
        <dbReference type="EMBL" id="NJC40635.1"/>
    </source>
</evidence>
<gene>
    <name evidence="3" type="ORF">GGQ87_000893</name>
</gene>
<evidence type="ECO:0000256" key="1">
    <source>
        <dbReference type="SAM" id="SignalP"/>
    </source>
</evidence>
<dbReference type="Pfam" id="PF16747">
    <property type="entry name" value="Adhesin_E"/>
    <property type="match status" value="1"/>
</dbReference>
<proteinExistence type="predicted"/>
<feature type="domain" description="Surface-adhesin protein E-like" evidence="2">
    <location>
        <begin position="23"/>
        <end position="123"/>
    </location>
</feature>
<evidence type="ECO:0000313" key="4">
    <source>
        <dbReference type="Proteomes" id="UP000587415"/>
    </source>
</evidence>
<protein>
    <recommendedName>
        <fullName evidence="2">Surface-adhesin protein E-like domain-containing protein</fullName>
    </recommendedName>
</protein>
<dbReference type="RefSeq" id="WP_168045498.1">
    <property type="nucleotide sequence ID" value="NZ_JAATJM010000001.1"/>
</dbReference>
<dbReference type="Proteomes" id="UP000587415">
    <property type="component" value="Unassembled WGS sequence"/>
</dbReference>
<dbReference type="AlphaFoldDB" id="A0A7X5YIK7"/>
<feature type="chain" id="PRO_5030960843" description="Surface-adhesin protein E-like domain-containing protein" evidence="1">
    <location>
        <begin position="21"/>
        <end position="147"/>
    </location>
</feature>
<accession>A0A7X5YIK7</accession>
<reference evidence="3 4" key="1">
    <citation type="submission" date="2020-03" db="EMBL/GenBank/DDBJ databases">
        <title>Genomic Encyclopedia of Type Strains, Phase IV (KMG-IV): sequencing the most valuable type-strain genomes for metagenomic binning, comparative biology and taxonomic classification.</title>
        <authorList>
            <person name="Goeker M."/>
        </authorList>
    </citation>
    <scope>NUCLEOTIDE SEQUENCE [LARGE SCALE GENOMIC DNA]</scope>
    <source>
        <strain evidence="3 4">DSM 4736</strain>
    </source>
</reference>
<keyword evidence="1" id="KW-0732">Signal</keyword>
<dbReference type="InterPro" id="IPR031939">
    <property type="entry name" value="Adhesin_E-like"/>
</dbReference>
<sequence>MKVAALMGMAALAFAGTAAADTWQAFSRSTNNAFMADVDSIAEDGGVSSIRVATVPRVGEAGDFSHSVEMYQFRCGANQWRTAGVVEFGPDGAESGQYPESEAEWQPVRPQTMPGYLKEIACDGTRAVPPHWPTIQAFVEAGRPDAS</sequence>
<comment type="caution">
    <text evidence="3">The sequence shown here is derived from an EMBL/GenBank/DDBJ whole genome shotgun (WGS) entry which is preliminary data.</text>
</comment>
<evidence type="ECO:0000259" key="2">
    <source>
        <dbReference type="Pfam" id="PF16747"/>
    </source>
</evidence>